<evidence type="ECO:0000259" key="2">
    <source>
        <dbReference type="PROSITE" id="PS50828"/>
    </source>
</evidence>
<dbReference type="SUPFAM" id="SSF160443">
    <property type="entry name" value="SMR domain-like"/>
    <property type="match status" value="1"/>
</dbReference>
<dbReference type="Proteomes" id="UP001595607">
    <property type="component" value="Unassembled WGS sequence"/>
</dbReference>
<evidence type="ECO:0000313" key="4">
    <source>
        <dbReference type="Proteomes" id="UP001595607"/>
    </source>
</evidence>
<keyword evidence="4" id="KW-1185">Reference proteome</keyword>
<dbReference type="InterPro" id="IPR036063">
    <property type="entry name" value="Smr_dom_sf"/>
</dbReference>
<dbReference type="PANTHER" id="PTHR35562">
    <property type="entry name" value="DNA ENDONUCLEASE SMRA-RELATED"/>
    <property type="match status" value="1"/>
</dbReference>
<gene>
    <name evidence="3" type="ORF">ACFONP_05585</name>
</gene>
<dbReference type="PROSITE" id="PS50828">
    <property type="entry name" value="SMR"/>
    <property type="match status" value="1"/>
</dbReference>
<comment type="caution">
    <text evidence="3">The sequence shown here is derived from an EMBL/GenBank/DDBJ whole genome shotgun (WGS) entry which is preliminary data.</text>
</comment>
<dbReference type="Gene3D" id="3.30.1370.110">
    <property type="match status" value="1"/>
</dbReference>
<organism evidence="3 4">
    <name type="scientific">Parvularcula lutaonensis</name>
    <dbReference type="NCBI Taxonomy" id="491923"/>
    <lineage>
        <taxon>Bacteria</taxon>
        <taxon>Pseudomonadati</taxon>
        <taxon>Pseudomonadota</taxon>
        <taxon>Alphaproteobacteria</taxon>
        <taxon>Parvularculales</taxon>
        <taxon>Parvularculaceae</taxon>
        <taxon>Parvularcula</taxon>
    </lineage>
</organism>
<sequence>MSRKKSRQLTDAERTLWNTVARTVAPLPDKKLPELEPKPETPLALSPRKADDGRHATPQPTPPKQSPFQAGDPRRERRVARGRIEIDAVLDLHGMRQSEADRATSAFISRAVSRKHRVLLVITGKGSKDGEEGRGVLRKNFLSGIEMGLYGGAITSVRPAHQRHGGGGAFYVFLKNPKEKHRS</sequence>
<dbReference type="InterPro" id="IPR002625">
    <property type="entry name" value="Smr_dom"/>
</dbReference>
<dbReference type="Pfam" id="PF01713">
    <property type="entry name" value="Smr"/>
    <property type="match status" value="1"/>
</dbReference>
<feature type="region of interest" description="Disordered" evidence="1">
    <location>
        <begin position="1"/>
        <end position="77"/>
    </location>
</feature>
<evidence type="ECO:0000313" key="3">
    <source>
        <dbReference type="EMBL" id="MFC3302200.1"/>
    </source>
</evidence>
<feature type="domain" description="Smr" evidence="2">
    <location>
        <begin position="90"/>
        <end position="175"/>
    </location>
</feature>
<protein>
    <submittedName>
        <fullName evidence="3">Smr/MutS family protein</fullName>
    </submittedName>
</protein>
<evidence type="ECO:0000256" key="1">
    <source>
        <dbReference type="SAM" id="MobiDB-lite"/>
    </source>
</evidence>
<dbReference type="RefSeq" id="WP_189570253.1">
    <property type="nucleotide sequence ID" value="NZ_BMXU01000001.1"/>
</dbReference>
<dbReference type="PANTHER" id="PTHR35562:SF2">
    <property type="entry name" value="DNA ENDONUCLEASE SMRA-RELATED"/>
    <property type="match status" value="1"/>
</dbReference>
<name>A0ABV7M9T5_9PROT</name>
<accession>A0ABV7M9T5</accession>
<proteinExistence type="predicted"/>
<reference evidence="4" key="1">
    <citation type="journal article" date="2019" name="Int. J. Syst. Evol. Microbiol.">
        <title>The Global Catalogue of Microorganisms (GCM) 10K type strain sequencing project: providing services to taxonomists for standard genome sequencing and annotation.</title>
        <authorList>
            <consortium name="The Broad Institute Genomics Platform"/>
            <consortium name="The Broad Institute Genome Sequencing Center for Infectious Disease"/>
            <person name="Wu L."/>
            <person name="Ma J."/>
        </authorList>
    </citation>
    <scope>NUCLEOTIDE SEQUENCE [LARGE SCALE GENOMIC DNA]</scope>
    <source>
        <strain evidence="4">KCTC 22245</strain>
    </source>
</reference>
<feature type="compositionally biased region" description="Basic and acidic residues" evidence="1">
    <location>
        <begin position="28"/>
        <end position="39"/>
    </location>
</feature>
<dbReference type="EMBL" id="JBHRVA010000002">
    <property type="protein sequence ID" value="MFC3302200.1"/>
    <property type="molecule type" value="Genomic_DNA"/>
</dbReference>